<accession>A0AAP9R1H7</accession>
<reference evidence="2" key="1">
    <citation type="submission" date="2020-06" db="EMBL/GenBank/DDBJ databases">
        <title>REHAB project genomes.</title>
        <authorList>
            <person name="Shaw L.P."/>
        </authorList>
    </citation>
    <scope>NUCLEOTIDE SEQUENCE [LARGE SCALE GENOMIC DNA]</scope>
    <source>
        <strain evidence="2">RHBSTW-00938</strain>
        <plasmid evidence="2">prhbstw-00938_2</plasmid>
    </source>
</reference>
<gene>
    <name evidence="1" type="ORF">HV331_25375</name>
</gene>
<dbReference type="InterPro" id="IPR035959">
    <property type="entry name" value="RutC-like_sf"/>
</dbReference>
<dbReference type="Proteomes" id="UP000514462">
    <property type="component" value="Plasmid pRHBSTW-00938_2"/>
</dbReference>
<dbReference type="Pfam" id="PF01042">
    <property type="entry name" value="Ribonuc_L-PSP"/>
    <property type="match status" value="1"/>
</dbReference>
<name>A0AAP9R1H7_KLEAE</name>
<dbReference type="AlphaFoldDB" id="A0AAP9R1H7"/>
<dbReference type="CDD" id="cd06150">
    <property type="entry name" value="YjgF_YER057c_UK114_like_2"/>
    <property type="match status" value="1"/>
</dbReference>
<dbReference type="SUPFAM" id="SSF55298">
    <property type="entry name" value="YjgF-like"/>
    <property type="match status" value="1"/>
</dbReference>
<dbReference type="PANTHER" id="PTHR47328">
    <property type="match status" value="1"/>
</dbReference>
<evidence type="ECO:0000313" key="1">
    <source>
        <dbReference type="EMBL" id="QMR42856.1"/>
    </source>
</evidence>
<geneLocation type="plasmid" evidence="2">
    <name>prhbstw-00938_2</name>
</geneLocation>
<dbReference type="InterPro" id="IPR006175">
    <property type="entry name" value="YjgF/YER057c/UK114"/>
</dbReference>
<dbReference type="Gene3D" id="3.30.1330.40">
    <property type="entry name" value="RutC-like"/>
    <property type="match status" value="1"/>
</dbReference>
<sequence>MGTNDVNSLYHHIDIDFPASEKKFKESFMPVTRYKQNERLSEVSQSGNLFIFSGQVSSGNTVSEQVEAIFSQLNSLLTEVGLTKQNILYANIFFTDMDDYDVFNQLWENWVDQEHHQVPSRSAIQVVRLARPEWRVEVQITAAR</sequence>
<organism evidence="1 2">
    <name type="scientific">Klebsiella aerogenes</name>
    <name type="common">Enterobacter aerogenes</name>
    <dbReference type="NCBI Taxonomy" id="548"/>
    <lineage>
        <taxon>Bacteria</taxon>
        <taxon>Pseudomonadati</taxon>
        <taxon>Pseudomonadota</taxon>
        <taxon>Gammaproteobacteria</taxon>
        <taxon>Enterobacterales</taxon>
        <taxon>Enterobacteriaceae</taxon>
        <taxon>Klebsiella/Raoultella group</taxon>
        <taxon>Klebsiella</taxon>
    </lineage>
</organism>
<dbReference type="InterPro" id="IPR035709">
    <property type="entry name" value="YoaB-like"/>
</dbReference>
<dbReference type="RefSeq" id="WP_182015629.1">
    <property type="nucleotide sequence ID" value="NZ_CP055905.1"/>
</dbReference>
<dbReference type="EMBL" id="CP055905">
    <property type="protein sequence ID" value="QMR42856.1"/>
    <property type="molecule type" value="Genomic_DNA"/>
</dbReference>
<keyword evidence="1" id="KW-0614">Plasmid</keyword>
<protein>
    <submittedName>
        <fullName evidence="1">RidA family protein</fullName>
    </submittedName>
</protein>
<evidence type="ECO:0000313" key="2">
    <source>
        <dbReference type="Proteomes" id="UP000514462"/>
    </source>
</evidence>
<dbReference type="PANTHER" id="PTHR47328:SF1">
    <property type="entry name" value="RUTC FAMILY PROTEIN YOAB"/>
    <property type="match status" value="1"/>
</dbReference>
<proteinExistence type="predicted"/>